<feature type="region of interest" description="Disordered" evidence="1">
    <location>
        <begin position="593"/>
        <end position="617"/>
    </location>
</feature>
<dbReference type="Ensembl" id="ENSAMXT00005056531.1">
    <property type="protein sequence ID" value="ENSAMXP00005052243.1"/>
    <property type="gene ID" value="ENSAMXG00005023532.1"/>
</dbReference>
<feature type="domain" description="BTB" evidence="2">
    <location>
        <begin position="27"/>
        <end position="96"/>
    </location>
</feature>
<evidence type="ECO:0000259" key="2">
    <source>
        <dbReference type="PROSITE" id="PS50097"/>
    </source>
</evidence>
<feature type="compositionally biased region" description="Acidic residues" evidence="1">
    <location>
        <begin position="1369"/>
        <end position="1381"/>
    </location>
</feature>
<dbReference type="Pfam" id="PF00651">
    <property type="entry name" value="BTB"/>
    <property type="match status" value="1"/>
</dbReference>
<feature type="compositionally biased region" description="Basic and acidic residues" evidence="1">
    <location>
        <begin position="648"/>
        <end position="657"/>
    </location>
</feature>
<feature type="compositionally biased region" description="Polar residues" evidence="1">
    <location>
        <begin position="348"/>
        <end position="360"/>
    </location>
</feature>
<organism evidence="3 4">
    <name type="scientific">Astyanax mexicanus</name>
    <name type="common">Blind cave fish</name>
    <name type="synonym">Astyanax fasciatus mexicanus</name>
    <dbReference type="NCBI Taxonomy" id="7994"/>
    <lineage>
        <taxon>Eukaryota</taxon>
        <taxon>Metazoa</taxon>
        <taxon>Chordata</taxon>
        <taxon>Craniata</taxon>
        <taxon>Vertebrata</taxon>
        <taxon>Euteleostomi</taxon>
        <taxon>Actinopterygii</taxon>
        <taxon>Neopterygii</taxon>
        <taxon>Teleostei</taxon>
        <taxon>Ostariophysi</taxon>
        <taxon>Characiformes</taxon>
        <taxon>Characoidei</taxon>
        <taxon>Acestrorhamphidae</taxon>
        <taxon>Acestrorhamphinae</taxon>
        <taxon>Astyanax</taxon>
    </lineage>
</organism>
<feature type="compositionally biased region" description="Basic residues" evidence="1">
    <location>
        <begin position="973"/>
        <end position="988"/>
    </location>
</feature>
<feature type="region of interest" description="Disordered" evidence="1">
    <location>
        <begin position="329"/>
        <end position="419"/>
    </location>
</feature>
<accession>A0A8B9LGX9</accession>
<dbReference type="PROSITE" id="PS50097">
    <property type="entry name" value="BTB"/>
    <property type="match status" value="1"/>
</dbReference>
<feature type="compositionally biased region" description="Basic and acidic residues" evidence="1">
    <location>
        <begin position="1083"/>
        <end position="1098"/>
    </location>
</feature>
<sequence length="1422" mass="154689">MWTYRQPAFALQLLHELQKQQQGGLHCDTLLQTEGVSVPAHSCVLSALSPVFSRALTKSPPLAVGHSRVLSVQAVGTRSLLKLVGFVYSGEMEGEGIVELEEVTDTARRLGFSSLIDGLKELMKGQKDKAMRKREIGMQTENAEERKRDASVQIQSDRRSLIYSESQTDSPEAHFTDICTAPRSVGLSGELSSVPSDENASTSAPGVNCMKDTTASSSLSEAAVLLNSKCCQPIQRENKTGNVSEKTDQLKTVHHRSKLNVKGVQPELNSSVLKSIKKAGGKDFRKLVQKLHTTTFKQQVDAHISLKIKLKRRRGTLWEIISVQEESAADGSSASVTCPASPRKTRSYTKNGATCSQPQMNGPGVPQSPSPPNPPQPLGTVTLTPPSDLTLSPPHTPVRNPPSSPLQIAPLSPGVPPAEESDEHIARLMEDMVMMGLNILPSGPMDRKSDMHHLCDKCAPSKLHLDLKVGQGESLGTDAVPCLCVDGGDLGADGPDVVKIPPSLGCSAQGEAGSECPGSKNQFRCETVDLRNVTSEASHPTSFAVTKDADASLMSSLPFSTGGLELPQENVVELKNALDHLLWTANDCVHSAKQTRTNETTEEENMQSSGTDTRSATHSDLARLNAVVQTTSGSINSAAVKQQSEGASLRDSKRLTKDSSNVIHQELVKQISGSIHGSSSIADNNGIDLSEMRLPRCLSPLASEDVVTDGDRQKHTKLACTVLLRPVSMHLISSPQTETLPDKTGHQNPLTPPCIKPKTASVSGRSTRSLRSCQGCIKDTNDRRLEQVITPSLNKSRSTKRSSIDASLDEPNKKKRMMLDCNSSGDNTKSVKVVTECSTSRESVVGIKSTKCSDYSCTEKTYWLRPGKTVRRDQTDQQSKKKVTNLQTNQSCKSKDQVECTEAVGKKDSVMVKRGHRRHPKKEKDPVELQDNTSVHQDSQTTGSQVNQKHKEKEAPKAKILSKAISDVNLKKKEQKKSTRHASHTKRKGIVDQVFHQTIFTVGSTIAGSLPSIGQKLQSRPMNAEIAQIAERKRGIGPPLPHIVKKFRTLIDQDHIRGRKLVISEKEVNDSTEKGKIEKMINKGKMDMDQSENDKNVESENNSEQLTTTKKGKGCLVDENFGKEIDKNLIDTVSESINSLNGSCSVDLRTVDVNCNLDSDLPTVLLAGNFDINSSKTDDLHSETAKKCLEDTERTSDQTDDIPLKKDAQNHQDFNQDCKKQQVESNEEMGALVKEIRIQNEEHEAEGSDVDIEVMEESALVAAAGHGDEAATSACYGGKTEIELEKSQSSVGKSNGESVSHEAALRGPLLIRTEVLHISSDEDYSTLMHTGLPAITANKEEKSYLSMDSSTLAVKHGCNIETEGQKCGDDDDDDEEEEVVVDDLSSSPPVILANSLTNQESMTVLTDEELKSEEEEDVDVTG</sequence>
<dbReference type="PANTHER" id="PTHR47639">
    <property type="entry name" value="BTB/POZ DOMAIN-CONTAINING PROTEIN 18"/>
    <property type="match status" value="1"/>
</dbReference>
<dbReference type="InterPro" id="IPR011333">
    <property type="entry name" value="SKP1/BTB/POZ_sf"/>
</dbReference>
<dbReference type="PANTHER" id="PTHR47639:SF1">
    <property type="entry name" value="BTB_POZ DOMAIN-CONTAINING PROTEIN 18"/>
    <property type="match status" value="1"/>
</dbReference>
<feature type="region of interest" description="Disordered" evidence="1">
    <location>
        <begin position="1083"/>
        <end position="1107"/>
    </location>
</feature>
<feature type="region of interest" description="Disordered" evidence="1">
    <location>
        <begin position="787"/>
        <end position="828"/>
    </location>
</feature>
<feature type="compositionally biased region" description="Polar residues" evidence="1">
    <location>
        <begin position="637"/>
        <end position="646"/>
    </location>
</feature>
<dbReference type="GO" id="GO:0032968">
    <property type="term" value="P:positive regulation of transcription elongation by RNA polymerase II"/>
    <property type="evidence" value="ECO:0007669"/>
    <property type="project" value="InterPro"/>
</dbReference>
<evidence type="ECO:0000313" key="4">
    <source>
        <dbReference type="Proteomes" id="UP000694621"/>
    </source>
</evidence>
<feature type="region of interest" description="Disordered" evidence="1">
    <location>
        <begin position="637"/>
        <end position="657"/>
    </location>
</feature>
<dbReference type="Proteomes" id="UP000694621">
    <property type="component" value="Unplaced"/>
</dbReference>
<feature type="region of interest" description="Disordered" evidence="1">
    <location>
        <begin position="868"/>
        <end position="895"/>
    </location>
</feature>
<dbReference type="Gene3D" id="3.30.710.10">
    <property type="entry name" value="Potassium Channel Kv1.1, Chain A"/>
    <property type="match status" value="1"/>
</dbReference>
<feature type="compositionally biased region" description="Low complexity" evidence="1">
    <location>
        <begin position="380"/>
        <end position="393"/>
    </location>
</feature>
<reference evidence="3" key="1">
    <citation type="submission" date="2025-08" db="UniProtKB">
        <authorList>
            <consortium name="Ensembl"/>
        </authorList>
    </citation>
    <scope>IDENTIFICATION</scope>
</reference>
<feature type="region of interest" description="Disordered" evidence="1">
    <location>
        <begin position="735"/>
        <end position="765"/>
    </location>
</feature>
<proteinExistence type="predicted"/>
<evidence type="ECO:0000313" key="3">
    <source>
        <dbReference type="Ensembl" id="ENSAMXP00005052243.1"/>
    </source>
</evidence>
<feature type="compositionally biased region" description="Pro residues" evidence="1">
    <location>
        <begin position="366"/>
        <end position="377"/>
    </location>
</feature>
<feature type="compositionally biased region" description="Basic and acidic residues" evidence="1">
    <location>
        <begin position="870"/>
        <end position="879"/>
    </location>
</feature>
<protein>
    <recommendedName>
        <fullName evidence="2">BTB domain-containing protein</fullName>
    </recommendedName>
</protein>
<dbReference type="InterPro" id="IPR042915">
    <property type="entry name" value="BTBD18"/>
</dbReference>
<feature type="compositionally biased region" description="Polar residues" evidence="1">
    <location>
        <begin position="930"/>
        <end position="947"/>
    </location>
</feature>
<dbReference type="SMART" id="SM00225">
    <property type="entry name" value="BTB"/>
    <property type="match status" value="1"/>
</dbReference>
<dbReference type="SUPFAM" id="SSF54695">
    <property type="entry name" value="POZ domain"/>
    <property type="match status" value="1"/>
</dbReference>
<dbReference type="InterPro" id="IPR000210">
    <property type="entry name" value="BTB/POZ_dom"/>
</dbReference>
<feature type="region of interest" description="Disordered" evidence="1">
    <location>
        <begin position="909"/>
        <end position="989"/>
    </location>
</feature>
<feature type="region of interest" description="Disordered" evidence="1">
    <location>
        <begin position="1363"/>
        <end position="1385"/>
    </location>
</feature>
<name>A0A8B9LGX9_ASTMX</name>
<feature type="compositionally biased region" description="Pro residues" evidence="1">
    <location>
        <begin position="394"/>
        <end position="404"/>
    </location>
</feature>
<evidence type="ECO:0000256" key="1">
    <source>
        <dbReference type="SAM" id="MobiDB-lite"/>
    </source>
</evidence>